<dbReference type="InterPro" id="IPR003594">
    <property type="entry name" value="HATPase_dom"/>
</dbReference>
<keyword evidence="7" id="KW-1133">Transmembrane helix</keyword>
<evidence type="ECO:0000256" key="3">
    <source>
        <dbReference type="ARBA" id="ARBA00022553"/>
    </source>
</evidence>
<evidence type="ECO:0000259" key="8">
    <source>
        <dbReference type="PROSITE" id="PS50109"/>
    </source>
</evidence>
<dbReference type="SUPFAM" id="SSF55874">
    <property type="entry name" value="ATPase domain of HSP90 chaperone/DNA topoisomerase II/histidine kinase"/>
    <property type="match status" value="1"/>
</dbReference>
<evidence type="ECO:0000313" key="9">
    <source>
        <dbReference type="EMBL" id="BDC99918.1"/>
    </source>
</evidence>
<keyword evidence="4" id="KW-0808">Transferase</keyword>
<feature type="transmembrane region" description="Helical" evidence="7">
    <location>
        <begin position="7"/>
        <end position="27"/>
    </location>
</feature>
<dbReference type="SMART" id="SM00388">
    <property type="entry name" value="HisKA"/>
    <property type="match status" value="1"/>
</dbReference>
<keyword evidence="6" id="KW-0902">Two-component regulatory system</keyword>
<dbReference type="EMBL" id="AP025292">
    <property type="protein sequence ID" value="BDC99918.1"/>
    <property type="molecule type" value="Genomic_DNA"/>
</dbReference>
<evidence type="ECO:0000256" key="7">
    <source>
        <dbReference type="SAM" id="Phobius"/>
    </source>
</evidence>
<accession>A0ABM7VGT1</accession>
<dbReference type="CDD" id="cd00075">
    <property type="entry name" value="HATPase"/>
    <property type="match status" value="1"/>
</dbReference>
<organism evidence="9 10">
    <name type="scientific">Persicobacter psychrovividus</name>
    <dbReference type="NCBI Taxonomy" id="387638"/>
    <lineage>
        <taxon>Bacteria</taxon>
        <taxon>Pseudomonadati</taxon>
        <taxon>Bacteroidota</taxon>
        <taxon>Cytophagia</taxon>
        <taxon>Cytophagales</taxon>
        <taxon>Persicobacteraceae</taxon>
        <taxon>Persicobacter</taxon>
    </lineage>
</organism>
<evidence type="ECO:0000256" key="6">
    <source>
        <dbReference type="ARBA" id="ARBA00023012"/>
    </source>
</evidence>
<dbReference type="Gene3D" id="3.30.565.10">
    <property type="entry name" value="Histidine kinase-like ATPase, C-terminal domain"/>
    <property type="match status" value="1"/>
</dbReference>
<feature type="domain" description="Histidine kinase" evidence="8">
    <location>
        <begin position="125"/>
        <end position="345"/>
    </location>
</feature>
<dbReference type="Gene3D" id="1.10.287.130">
    <property type="match status" value="1"/>
</dbReference>
<dbReference type="InterPro" id="IPR050351">
    <property type="entry name" value="BphY/WalK/GraS-like"/>
</dbReference>
<keyword evidence="3" id="KW-0597">Phosphoprotein</keyword>
<dbReference type="SMART" id="SM00387">
    <property type="entry name" value="HATPase_c"/>
    <property type="match status" value="1"/>
</dbReference>
<gene>
    <name evidence="9" type="primary">phoR</name>
    <name evidence="9" type="ORF">PEPS_21990</name>
</gene>
<dbReference type="PROSITE" id="PS50109">
    <property type="entry name" value="HIS_KIN"/>
    <property type="match status" value="1"/>
</dbReference>
<evidence type="ECO:0000256" key="5">
    <source>
        <dbReference type="ARBA" id="ARBA00022777"/>
    </source>
</evidence>
<dbReference type="Pfam" id="PF02518">
    <property type="entry name" value="HATPase_c"/>
    <property type="match status" value="1"/>
</dbReference>
<dbReference type="Proteomes" id="UP001354989">
    <property type="component" value="Chromosome"/>
</dbReference>
<sequence>MFFNSRSVGLVLGAIIAVVTTLFLSLVPGISDIALLVALGISFSCSYLLVMSTMEFLVFRELGKMYEVLDKLHADDFSLIEEQVGESTNPIKLANKKIMSYASAKRKEIADLKRMEVYRREFLADVSHELKTPIFAAQGFVHTLLDGALEDEVIAKRFLKKAAKSLDGLDNMVHNLLSISQLESGDAKLVVERYDLREQVEEIFDQLENKADKKYVSLGFSEDTAPEVLVYADRRRIGHVMTNLIVNAIKYQDNKAGLVEVSLKEEDGKILVKVTDNGFGIPEEDVKRIFERFYRVEKSRAKSKGGNGLGLAIVRHILQAHGTQCFVKSSVGLGSTFSFYLSTEYFEEHDVQTELDKEEQNI</sequence>
<keyword evidence="5 9" id="KW-0418">Kinase</keyword>
<evidence type="ECO:0000256" key="1">
    <source>
        <dbReference type="ARBA" id="ARBA00000085"/>
    </source>
</evidence>
<comment type="catalytic activity">
    <reaction evidence="1">
        <text>ATP + protein L-histidine = ADP + protein N-phospho-L-histidine.</text>
        <dbReference type="EC" id="2.7.13.3"/>
    </reaction>
</comment>
<keyword evidence="10" id="KW-1185">Reference proteome</keyword>
<feature type="transmembrane region" description="Helical" evidence="7">
    <location>
        <begin position="33"/>
        <end position="59"/>
    </location>
</feature>
<keyword evidence="7" id="KW-0472">Membrane</keyword>
<dbReference type="InterPro" id="IPR004358">
    <property type="entry name" value="Sig_transdc_His_kin-like_C"/>
</dbReference>
<dbReference type="Pfam" id="PF00512">
    <property type="entry name" value="HisKA"/>
    <property type="match status" value="1"/>
</dbReference>
<dbReference type="RefSeq" id="WP_338397087.1">
    <property type="nucleotide sequence ID" value="NZ_AP025292.1"/>
</dbReference>
<dbReference type="GO" id="GO:0016301">
    <property type="term" value="F:kinase activity"/>
    <property type="evidence" value="ECO:0007669"/>
    <property type="project" value="UniProtKB-KW"/>
</dbReference>
<dbReference type="InterPro" id="IPR005467">
    <property type="entry name" value="His_kinase_dom"/>
</dbReference>
<dbReference type="PRINTS" id="PR00344">
    <property type="entry name" value="BCTRLSENSOR"/>
</dbReference>
<evidence type="ECO:0000256" key="2">
    <source>
        <dbReference type="ARBA" id="ARBA00012438"/>
    </source>
</evidence>
<dbReference type="InterPro" id="IPR036097">
    <property type="entry name" value="HisK_dim/P_sf"/>
</dbReference>
<dbReference type="PANTHER" id="PTHR45453">
    <property type="entry name" value="PHOSPHATE REGULON SENSOR PROTEIN PHOR"/>
    <property type="match status" value="1"/>
</dbReference>
<dbReference type="CDD" id="cd00082">
    <property type="entry name" value="HisKA"/>
    <property type="match status" value="1"/>
</dbReference>
<dbReference type="InterPro" id="IPR003661">
    <property type="entry name" value="HisK_dim/P_dom"/>
</dbReference>
<protein>
    <recommendedName>
        <fullName evidence="2">histidine kinase</fullName>
        <ecNumber evidence="2">2.7.13.3</ecNumber>
    </recommendedName>
</protein>
<keyword evidence="7" id="KW-0812">Transmembrane</keyword>
<name>A0ABM7VGT1_9BACT</name>
<evidence type="ECO:0000313" key="10">
    <source>
        <dbReference type="Proteomes" id="UP001354989"/>
    </source>
</evidence>
<dbReference type="InterPro" id="IPR036890">
    <property type="entry name" value="HATPase_C_sf"/>
</dbReference>
<dbReference type="SUPFAM" id="SSF47384">
    <property type="entry name" value="Homodimeric domain of signal transducing histidine kinase"/>
    <property type="match status" value="1"/>
</dbReference>
<dbReference type="EC" id="2.7.13.3" evidence="2"/>
<reference evidence="9 10" key="1">
    <citation type="submission" date="2021-12" db="EMBL/GenBank/DDBJ databases">
        <title>Genome sequencing of bacteria with rrn-lacking chromosome and rrn-plasmid.</title>
        <authorList>
            <person name="Anda M."/>
            <person name="Iwasaki W."/>
        </authorList>
    </citation>
    <scope>NUCLEOTIDE SEQUENCE [LARGE SCALE GENOMIC DNA]</scope>
    <source>
        <strain evidence="9 10">NBRC 101262</strain>
    </source>
</reference>
<proteinExistence type="predicted"/>
<dbReference type="PANTHER" id="PTHR45453:SF1">
    <property type="entry name" value="PHOSPHATE REGULON SENSOR PROTEIN PHOR"/>
    <property type="match status" value="1"/>
</dbReference>
<evidence type="ECO:0000256" key="4">
    <source>
        <dbReference type="ARBA" id="ARBA00022679"/>
    </source>
</evidence>